<feature type="compositionally biased region" description="Polar residues" evidence="1">
    <location>
        <begin position="393"/>
        <end position="404"/>
    </location>
</feature>
<evidence type="ECO:0000313" key="2">
    <source>
        <dbReference type="EMBL" id="OYD06099.1"/>
    </source>
</evidence>
<dbReference type="Pfam" id="PF04860">
    <property type="entry name" value="Phage_portal"/>
    <property type="match status" value="1"/>
</dbReference>
<sequence length="404" mass="45804">MGLVEWMFGKLTKQRPVTSYKLITDLGDGFYAWKGNVYKSDIVRACIRPKARAIGKLVGKHIRDNQNGFVESPDPNIKLLLQDPNPLMSGQMLQEKLAVQLELNNNAFALIKRDENALLPTEIYPIPAIEVEMLEGPKGDMFLRFYFEDGKRMVAPYSDVIHLRQDFNNHNLFGDSPQEALIDLMDVVKTIDQGMVKAIKNSNSIRWLLKFNQTLRPEDITSETERFVNDFLSSDSKTIGAAAVDAKADAQQVDPKNYVPNEHQMANVVERIYDFFNTNKKIVQSNYTEDEWNAYYESVIEPVSMQLANEYTRKLFTRRERGHGNRIVFESISLQYASMNTKLGLERMVDRGALTPNEWRKILNLAPIEGGDKPVRRLDTAPVSEGGEDDGQDGNTGNDSGNSD</sequence>
<dbReference type="Proteomes" id="UP000215459">
    <property type="component" value="Unassembled WGS sequence"/>
</dbReference>
<dbReference type="OrthoDB" id="2491at2"/>
<accession>A0A235B2C6</accession>
<organism evidence="2 3">
    <name type="scientific">Paludifilum halophilum</name>
    <dbReference type="NCBI Taxonomy" id="1642702"/>
    <lineage>
        <taxon>Bacteria</taxon>
        <taxon>Bacillati</taxon>
        <taxon>Bacillota</taxon>
        <taxon>Bacilli</taxon>
        <taxon>Bacillales</taxon>
        <taxon>Thermoactinomycetaceae</taxon>
        <taxon>Paludifilum</taxon>
    </lineage>
</organism>
<dbReference type="AlphaFoldDB" id="A0A235B2C6"/>
<protein>
    <submittedName>
        <fullName evidence="2">Phage portal protein</fullName>
    </submittedName>
</protein>
<dbReference type="EMBL" id="NOWF01000022">
    <property type="protein sequence ID" value="OYD06099.1"/>
    <property type="molecule type" value="Genomic_DNA"/>
</dbReference>
<dbReference type="RefSeq" id="WP_094266017.1">
    <property type="nucleotide sequence ID" value="NZ_NOWF01000022.1"/>
</dbReference>
<evidence type="ECO:0000313" key="3">
    <source>
        <dbReference type="Proteomes" id="UP000215459"/>
    </source>
</evidence>
<name>A0A235B2C6_9BACL</name>
<reference evidence="2 3" key="1">
    <citation type="submission" date="2017-07" db="EMBL/GenBank/DDBJ databases">
        <title>The genome sequence of Paludifilum halophilum highlights mechanisms for microbial adaptation to high salt environemnts.</title>
        <authorList>
            <person name="Belbahri L."/>
        </authorList>
    </citation>
    <scope>NUCLEOTIDE SEQUENCE [LARGE SCALE GENOMIC DNA]</scope>
    <source>
        <strain evidence="2 3">DSM 102817</strain>
    </source>
</reference>
<feature type="compositionally biased region" description="Basic and acidic residues" evidence="1">
    <location>
        <begin position="370"/>
        <end position="379"/>
    </location>
</feature>
<feature type="region of interest" description="Disordered" evidence="1">
    <location>
        <begin position="370"/>
        <end position="404"/>
    </location>
</feature>
<gene>
    <name evidence="2" type="ORF">CHM34_18115</name>
</gene>
<comment type="caution">
    <text evidence="2">The sequence shown here is derived from an EMBL/GenBank/DDBJ whole genome shotgun (WGS) entry which is preliminary data.</text>
</comment>
<evidence type="ECO:0000256" key="1">
    <source>
        <dbReference type="SAM" id="MobiDB-lite"/>
    </source>
</evidence>
<keyword evidence="3" id="KW-1185">Reference proteome</keyword>
<dbReference type="InterPro" id="IPR006944">
    <property type="entry name" value="Phage/GTA_portal"/>
</dbReference>
<proteinExistence type="predicted"/>